<gene>
    <name evidence="2" type="ORF">Pan265_15850</name>
</gene>
<reference evidence="2 3" key="1">
    <citation type="submission" date="2019-02" db="EMBL/GenBank/DDBJ databases">
        <title>Deep-cultivation of Planctomycetes and their phenomic and genomic characterization uncovers novel biology.</title>
        <authorList>
            <person name="Wiegand S."/>
            <person name="Jogler M."/>
            <person name="Boedeker C."/>
            <person name="Pinto D."/>
            <person name="Vollmers J."/>
            <person name="Rivas-Marin E."/>
            <person name="Kohn T."/>
            <person name="Peeters S.H."/>
            <person name="Heuer A."/>
            <person name="Rast P."/>
            <person name="Oberbeckmann S."/>
            <person name="Bunk B."/>
            <person name="Jeske O."/>
            <person name="Meyerdierks A."/>
            <person name="Storesund J.E."/>
            <person name="Kallscheuer N."/>
            <person name="Luecker S."/>
            <person name="Lage O.M."/>
            <person name="Pohl T."/>
            <person name="Merkel B.J."/>
            <person name="Hornburger P."/>
            <person name="Mueller R.-W."/>
            <person name="Bruemmer F."/>
            <person name="Labrenz M."/>
            <person name="Spormann A.M."/>
            <person name="Op den Camp H."/>
            <person name="Overmann J."/>
            <person name="Amann R."/>
            <person name="Jetten M.S.M."/>
            <person name="Mascher T."/>
            <person name="Medema M.H."/>
            <person name="Devos D.P."/>
            <person name="Kaster A.-K."/>
            <person name="Ovreas L."/>
            <person name="Rohde M."/>
            <person name="Galperin M.Y."/>
            <person name="Jogler C."/>
        </authorList>
    </citation>
    <scope>NUCLEOTIDE SEQUENCE [LARGE SCALE GENOMIC DNA]</scope>
    <source>
        <strain evidence="2 3">Pan265</strain>
    </source>
</reference>
<dbReference type="RefSeq" id="WP_145445937.1">
    <property type="nucleotide sequence ID" value="NZ_CP036280.1"/>
</dbReference>
<keyword evidence="3" id="KW-1185">Reference proteome</keyword>
<dbReference type="Proteomes" id="UP000320386">
    <property type="component" value="Chromosome"/>
</dbReference>
<dbReference type="KEGG" id="mcad:Pan265_15850"/>
<name>A0A518BXM8_9BACT</name>
<keyword evidence="1" id="KW-0732">Signal</keyword>
<feature type="chain" id="PRO_5021841838" evidence="1">
    <location>
        <begin position="29"/>
        <end position="289"/>
    </location>
</feature>
<sequence precursor="true">MSTIKNLTTAGLAASALALGLTTSTAMAQEEGPAINTGAISLEASIDFTHAYFYRGIAQENSGFIIQPGLEVGIALYENDSMAVSGYVGTWNSFHTNDSATGGDPWYEQDVYVGLTFDIPAGVSIDLAYVNLYAPNAGASFAEEINVTVSFDDSELLGDLALNPYVLMSFEIDGASDGDGDSGIYLEIGTDFALEVLQSEDYPITVSVPVAVGFGVSDYYGGRDGLGFVSVAVVGETPLSFIPAEYGEWSASAGLELLFMTMRANDLGAGVIGSSDLQPILKAGISLSY</sequence>
<protein>
    <submittedName>
        <fullName evidence="2">Uncharacterized protein</fullName>
    </submittedName>
</protein>
<dbReference type="AlphaFoldDB" id="A0A518BXM8"/>
<dbReference type="Pfam" id="PF09694">
    <property type="entry name" value="Gcw_chp"/>
    <property type="match status" value="1"/>
</dbReference>
<evidence type="ECO:0000313" key="3">
    <source>
        <dbReference type="Proteomes" id="UP000320386"/>
    </source>
</evidence>
<accession>A0A518BXM8</accession>
<dbReference type="InterPro" id="IPR010239">
    <property type="entry name" value="CHP02001"/>
</dbReference>
<dbReference type="OrthoDB" id="284298at2"/>
<feature type="signal peptide" evidence="1">
    <location>
        <begin position="1"/>
        <end position="28"/>
    </location>
</feature>
<dbReference type="EMBL" id="CP036280">
    <property type="protein sequence ID" value="QDU71732.1"/>
    <property type="molecule type" value="Genomic_DNA"/>
</dbReference>
<evidence type="ECO:0000256" key="1">
    <source>
        <dbReference type="SAM" id="SignalP"/>
    </source>
</evidence>
<proteinExistence type="predicted"/>
<evidence type="ECO:0000313" key="2">
    <source>
        <dbReference type="EMBL" id="QDU71732.1"/>
    </source>
</evidence>
<organism evidence="2 3">
    <name type="scientific">Mucisphaera calidilacus</name>
    <dbReference type="NCBI Taxonomy" id="2527982"/>
    <lineage>
        <taxon>Bacteria</taxon>
        <taxon>Pseudomonadati</taxon>
        <taxon>Planctomycetota</taxon>
        <taxon>Phycisphaerae</taxon>
        <taxon>Phycisphaerales</taxon>
        <taxon>Phycisphaeraceae</taxon>
        <taxon>Mucisphaera</taxon>
    </lineage>
</organism>